<feature type="compositionally biased region" description="Polar residues" evidence="1">
    <location>
        <begin position="1"/>
        <end position="14"/>
    </location>
</feature>
<dbReference type="EMBL" id="KI678501">
    <property type="protein sequence ID" value="ETL98692.1"/>
    <property type="molecule type" value="Genomic_DNA"/>
</dbReference>
<organism evidence="2">
    <name type="scientific">Phytophthora nicotianae</name>
    <name type="common">Potato buckeye rot agent</name>
    <name type="synonym">Phytophthora parasitica</name>
    <dbReference type="NCBI Taxonomy" id="4792"/>
    <lineage>
        <taxon>Eukaryota</taxon>
        <taxon>Sar</taxon>
        <taxon>Stramenopiles</taxon>
        <taxon>Oomycota</taxon>
        <taxon>Peronosporomycetes</taxon>
        <taxon>Peronosporales</taxon>
        <taxon>Peronosporaceae</taxon>
        <taxon>Phytophthora</taxon>
    </lineage>
</organism>
<accession>W2LMN6</accession>
<dbReference type="AlphaFoldDB" id="W2LMN6"/>
<name>W2LMN6_PHYNI</name>
<sequence length="345" mass="39178">MFVNSRESGPNTSPLPHPEGEHSTRLLFRAQTDHSPRRHAALFTRKRDMTELYGTQQEQSSIVASALEKTTASGDYTGVYVAALATKRKVKRLSTQRRRQQSRDNQARYRIKQCEHVSELLDRVDWLREEVQKLSVKRYTLCYGVQTKNTVWHVAVEYFRLFRHGYLAPPDELNLALTEASSESNLRTQEWFLRSAMSSDVAIGESTGVDTLIEQCRRYLSYLGSPIMLLQGIEEQPLGALVATASLSFTITENSLRRVFPHLLAAASTEDAESDPEQVVLSTRLLGQRLHYRTTLRLCGMIRLDVDVLKPLLRLLGNLEDVNRVLEKSLITSAYLIDDLPTDAE</sequence>
<gene>
    <name evidence="2" type="ORF">L917_04312</name>
</gene>
<proteinExistence type="predicted"/>
<protein>
    <recommendedName>
        <fullName evidence="3">BZIP domain-containing protein</fullName>
    </recommendedName>
</protein>
<reference evidence="2" key="1">
    <citation type="submission" date="2013-11" db="EMBL/GenBank/DDBJ databases">
        <title>The Genome Sequence of Phytophthora parasitica CHvinca01.</title>
        <authorList>
            <consortium name="The Broad Institute Genomics Platform"/>
            <person name="Russ C."/>
            <person name="Tyler B."/>
            <person name="Panabieres F."/>
            <person name="Shan W."/>
            <person name="Tripathy S."/>
            <person name="Grunwald N."/>
            <person name="Machado M."/>
            <person name="Johnson C.S."/>
            <person name="Arredondo F."/>
            <person name="Hong C."/>
            <person name="Coffey M."/>
            <person name="Young S.K."/>
            <person name="Zeng Q."/>
            <person name="Gargeya S."/>
            <person name="Fitzgerald M."/>
            <person name="Abouelleil A."/>
            <person name="Alvarado L."/>
            <person name="Chapman S.B."/>
            <person name="Gainer-Dewar J."/>
            <person name="Goldberg J."/>
            <person name="Griggs A."/>
            <person name="Gujja S."/>
            <person name="Hansen M."/>
            <person name="Howarth C."/>
            <person name="Imamovic A."/>
            <person name="Ireland A."/>
            <person name="Larimer J."/>
            <person name="McCowan C."/>
            <person name="Murphy C."/>
            <person name="Pearson M."/>
            <person name="Poon T.W."/>
            <person name="Priest M."/>
            <person name="Roberts A."/>
            <person name="Saif S."/>
            <person name="Shea T."/>
            <person name="Sykes S."/>
            <person name="Wortman J."/>
            <person name="Nusbaum C."/>
            <person name="Birren B."/>
        </authorList>
    </citation>
    <scope>NUCLEOTIDE SEQUENCE [LARGE SCALE GENOMIC DNA]</scope>
    <source>
        <strain evidence="2">CHvinca01</strain>
    </source>
</reference>
<evidence type="ECO:0000256" key="1">
    <source>
        <dbReference type="SAM" id="MobiDB-lite"/>
    </source>
</evidence>
<dbReference type="Proteomes" id="UP000054423">
    <property type="component" value="Unassembled WGS sequence"/>
</dbReference>
<evidence type="ECO:0008006" key="3">
    <source>
        <dbReference type="Google" id="ProtNLM"/>
    </source>
</evidence>
<feature type="region of interest" description="Disordered" evidence="1">
    <location>
        <begin position="1"/>
        <end position="21"/>
    </location>
</feature>
<evidence type="ECO:0000313" key="2">
    <source>
        <dbReference type="EMBL" id="ETL98692.1"/>
    </source>
</evidence>
<dbReference type="VEuPathDB" id="FungiDB:PPTG_08891"/>